<evidence type="ECO:0000313" key="3">
    <source>
        <dbReference type="Proteomes" id="UP000001876"/>
    </source>
</evidence>
<dbReference type="EMBL" id="GG663746">
    <property type="protein sequence ID" value="EEH53318.1"/>
    <property type="molecule type" value="Genomic_DNA"/>
</dbReference>
<evidence type="ECO:0000256" key="1">
    <source>
        <dbReference type="SAM" id="MobiDB-lite"/>
    </source>
</evidence>
<protein>
    <submittedName>
        <fullName evidence="2">Predicted protein</fullName>
    </submittedName>
</protein>
<organism evidence="3">
    <name type="scientific">Micromonas pusilla (strain CCMP1545)</name>
    <name type="common">Picoplanktonic green alga</name>
    <dbReference type="NCBI Taxonomy" id="564608"/>
    <lineage>
        <taxon>Eukaryota</taxon>
        <taxon>Viridiplantae</taxon>
        <taxon>Chlorophyta</taxon>
        <taxon>Mamiellophyceae</taxon>
        <taxon>Mamiellales</taxon>
        <taxon>Mamiellaceae</taxon>
        <taxon>Micromonas</taxon>
    </lineage>
</organism>
<keyword evidence="3" id="KW-1185">Reference proteome</keyword>
<name>C1N476_MICPC</name>
<accession>C1N476</accession>
<feature type="region of interest" description="Disordered" evidence="1">
    <location>
        <begin position="1"/>
        <end position="25"/>
    </location>
</feature>
<dbReference type="OrthoDB" id="116689at2759"/>
<feature type="region of interest" description="Disordered" evidence="1">
    <location>
        <begin position="263"/>
        <end position="291"/>
    </location>
</feature>
<feature type="compositionally biased region" description="Acidic residues" evidence="1">
    <location>
        <begin position="1"/>
        <end position="20"/>
    </location>
</feature>
<gene>
    <name evidence="2" type="ORF">MICPUCDRAFT_52440</name>
</gene>
<dbReference type="Pfam" id="PF13637">
    <property type="entry name" value="Ank_4"/>
    <property type="match status" value="1"/>
</dbReference>
<dbReference type="Gene3D" id="1.25.40.20">
    <property type="entry name" value="Ankyrin repeat-containing domain"/>
    <property type="match status" value="1"/>
</dbReference>
<dbReference type="Proteomes" id="UP000001876">
    <property type="component" value="Unassembled WGS sequence"/>
</dbReference>
<dbReference type="InterPro" id="IPR036770">
    <property type="entry name" value="Ankyrin_rpt-contain_sf"/>
</dbReference>
<dbReference type="RefSeq" id="XP_003062499.1">
    <property type="nucleotide sequence ID" value="XM_003062453.1"/>
</dbReference>
<dbReference type="AlphaFoldDB" id="C1N476"/>
<dbReference type="SUPFAM" id="SSF140860">
    <property type="entry name" value="Pseudo ankyrin repeat-like"/>
    <property type="match status" value="1"/>
</dbReference>
<dbReference type="InterPro" id="IPR002110">
    <property type="entry name" value="Ankyrin_rpt"/>
</dbReference>
<sequence length="291" mass="32279">MDAARDDDDDDDDVERDADETSSSRSYADERIIAVAVLARVPDVSARATFRLVSRAWYFAEADAAALPRRVIFPANAFSTARLLNPCWRTQVNRVLWLTSHAGFPEALSGGRARELLESALDRSGDFFCAYAAGASARSLPHVVPRHSPDLIRDLSTRELTDRVVPPRVIHVSYRIVSHIGAGKLHLLKWLRGEGYPWGYACSQAAAAGHLDVLKWAHQRGAPLNDWNCYYARLHGHIDVLKYLYDVGAPNASDFKHYVEAGSTTLGWPPPPEDEDDDDDEARRRASGSQG</sequence>
<dbReference type="GeneID" id="9688183"/>
<evidence type="ECO:0000313" key="2">
    <source>
        <dbReference type="EMBL" id="EEH53318.1"/>
    </source>
</evidence>
<proteinExistence type="predicted"/>
<reference evidence="2 3" key="1">
    <citation type="journal article" date="2009" name="Science">
        <title>Green evolution and dynamic adaptations revealed by genomes of the marine picoeukaryotes Micromonas.</title>
        <authorList>
            <person name="Worden A.Z."/>
            <person name="Lee J.H."/>
            <person name="Mock T."/>
            <person name="Rouze P."/>
            <person name="Simmons M.P."/>
            <person name="Aerts A.L."/>
            <person name="Allen A.E."/>
            <person name="Cuvelier M.L."/>
            <person name="Derelle E."/>
            <person name="Everett M.V."/>
            <person name="Foulon E."/>
            <person name="Grimwood J."/>
            <person name="Gundlach H."/>
            <person name="Henrissat B."/>
            <person name="Napoli C."/>
            <person name="McDonald S.M."/>
            <person name="Parker M.S."/>
            <person name="Rombauts S."/>
            <person name="Salamov A."/>
            <person name="Von Dassow P."/>
            <person name="Badger J.H."/>
            <person name="Coutinho P.M."/>
            <person name="Demir E."/>
            <person name="Dubchak I."/>
            <person name="Gentemann C."/>
            <person name="Eikrem W."/>
            <person name="Gready J.E."/>
            <person name="John U."/>
            <person name="Lanier W."/>
            <person name="Lindquist E.A."/>
            <person name="Lucas S."/>
            <person name="Mayer K.F."/>
            <person name="Moreau H."/>
            <person name="Not F."/>
            <person name="Otillar R."/>
            <person name="Panaud O."/>
            <person name="Pangilinan J."/>
            <person name="Paulsen I."/>
            <person name="Piegu B."/>
            <person name="Poliakov A."/>
            <person name="Robbens S."/>
            <person name="Schmutz J."/>
            <person name="Toulza E."/>
            <person name="Wyss T."/>
            <person name="Zelensky A."/>
            <person name="Zhou K."/>
            <person name="Armbrust E.V."/>
            <person name="Bhattacharya D."/>
            <person name="Goodenough U.W."/>
            <person name="Van de Peer Y."/>
            <person name="Grigoriev I.V."/>
        </authorList>
    </citation>
    <scope>NUCLEOTIDE SEQUENCE [LARGE SCALE GENOMIC DNA]</scope>
    <source>
        <strain evidence="2 3">CCMP1545</strain>
    </source>
</reference>
<dbReference type="KEGG" id="mpp:MICPUCDRAFT_52440"/>